<name>A0A644Y568_9ZZZZ</name>
<proteinExistence type="predicted"/>
<comment type="caution">
    <text evidence="1">The sequence shown here is derived from an EMBL/GenBank/DDBJ whole genome shotgun (WGS) entry which is preliminary data.</text>
</comment>
<protein>
    <submittedName>
        <fullName evidence="1">Uncharacterized protein</fullName>
    </submittedName>
</protein>
<accession>A0A644Y568</accession>
<organism evidence="1">
    <name type="scientific">bioreactor metagenome</name>
    <dbReference type="NCBI Taxonomy" id="1076179"/>
    <lineage>
        <taxon>unclassified sequences</taxon>
        <taxon>metagenomes</taxon>
        <taxon>ecological metagenomes</taxon>
    </lineage>
</organism>
<evidence type="ECO:0000313" key="1">
    <source>
        <dbReference type="EMBL" id="MPM21334.1"/>
    </source>
</evidence>
<reference evidence="1" key="1">
    <citation type="submission" date="2019-08" db="EMBL/GenBank/DDBJ databases">
        <authorList>
            <person name="Kucharzyk K."/>
            <person name="Murdoch R.W."/>
            <person name="Higgins S."/>
            <person name="Loffler F."/>
        </authorList>
    </citation>
    <scope>NUCLEOTIDE SEQUENCE</scope>
</reference>
<gene>
    <name evidence="1" type="ORF">SDC9_67778</name>
</gene>
<sequence>MIAKLQFKNRKFFVDFSKPLFSFCIKFSTAAYKIKVNNFSQLLLLWIELTAFVINRFDALEKLLIQHDVVAVLRQFRGHFLSQLLHRVVCIGFAQVVKNRTYACQHFATGIKFRQRVVKRSFVLIIYNGVNLEFLQTHSFFESRFVMFEFDLVEGRNAKLSIKF</sequence>
<dbReference type="EMBL" id="VSSQ01003569">
    <property type="protein sequence ID" value="MPM21334.1"/>
    <property type="molecule type" value="Genomic_DNA"/>
</dbReference>
<dbReference type="AlphaFoldDB" id="A0A644Y568"/>